<accession>A0A5E4N8Y8</accession>
<dbReference type="PRINTS" id="PR00785">
    <property type="entry name" value="NCTRNSLOCATR"/>
</dbReference>
<evidence type="ECO:0000259" key="9">
    <source>
        <dbReference type="PROSITE" id="PS50888"/>
    </source>
</evidence>
<feature type="compositionally biased region" description="Basic and acidic residues" evidence="7">
    <location>
        <begin position="25"/>
        <end position="36"/>
    </location>
</feature>
<dbReference type="AlphaFoldDB" id="A0A5E4N8Y8"/>
<dbReference type="SMART" id="SM00353">
    <property type="entry name" value="HLH"/>
    <property type="match status" value="1"/>
</dbReference>
<evidence type="ECO:0000313" key="11">
    <source>
        <dbReference type="Proteomes" id="UP000325440"/>
    </source>
</evidence>
<feature type="domain" description="BHLH" evidence="9">
    <location>
        <begin position="57"/>
        <end position="110"/>
    </location>
</feature>
<dbReference type="GO" id="GO:0005634">
    <property type="term" value="C:nucleus"/>
    <property type="evidence" value="ECO:0007669"/>
    <property type="project" value="UniProtKB-SubCell"/>
</dbReference>
<dbReference type="GO" id="GO:0046983">
    <property type="term" value="F:protein dimerization activity"/>
    <property type="evidence" value="ECO:0007669"/>
    <property type="project" value="InterPro"/>
</dbReference>
<dbReference type="CDD" id="cd11391">
    <property type="entry name" value="bHLH_PAS"/>
    <property type="match status" value="1"/>
</dbReference>
<evidence type="ECO:0000313" key="10">
    <source>
        <dbReference type="EMBL" id="VVC40105.1"/>
    </source>
</evidence>
<dbReference type="SUPFAM" id="SSF47459">
    <property type="entry name" value="HLH, helix-loop-helix DNA-binding domain"/>
    <property type="match status" value="1"/>
</dbReference>
<protein>
    <submittedName>
        <fullName evidence="10">Nuclear translocator,Myc-type, basic helix-loop-helix (BHLH) domain,PAS fold,PAS domain</fullName>
    </submittedName>
</protein>
<dbReference type="PROSITE" id="PS50888">
    <property type="entry name" value="BHLH"/>
    <property type="match status" value="1"/>
</dbReference>
<comment type="subcellular location">
    <subcellularLocation>
        <location evidence="1">Nucleus</location>
    </subcellularLocation>
</comment>
<dbReference type="EMBL" id="CABPRJ010001900">
    <property type="protein sequence ID" value="VVC40105.1"/>
    <property type="molecule type" value="Genomic_DNA"/>
</dbReference>
<keyword evidence="4" id="KW-0238">DNA-binding</keyword>
<evidence type="ECO:0000256" key="2">
    <source>
        <dbReference type="ARBA" id="ARBA00022737"/>
    </source>
</evidence>
<dbReference type="InterPro" id="IPR035965">
    <property type="entry name" value="PAS-like_dom_sf"/>
</dbReference>
<dbReference type="InterPro" id="IPR013767">
    <property type="entry name" value="PAS_fold"/>
</dbReference>
<dbReference type="Pfam" id="PF14598">
    <property type="entry name" value="PAS_11"/>
    <property type="match status" value="1"/>
</dbReference>
<dbReference type="Pfam" id="PF00010">
    <property type="entry name" value="HLH"/>
    <property type="match status" value="1"/>
</dbReference>
<dbReference type="PANTHER" id="PTHR23042">
    <property type="entry name" value="CIRCADIAN PROTEIN CLOCK/ARNT/BMAL/PAS"/>
    <property type="match status" value="1"/>
</dbReference>
<dbReference type="InterPro" id="IPR000014">
    <property type="entry name" value="PAS"/>
</dbReference>
<keyword evidence="6" id="KW-0539">Nucleus</keyword>
<evidence type="ECO:0000259" key="8">
    <source>
        <dbReference type="PROSITE" id="PS50112"/>
    </source>
</evidence>
<feature type="compositionally biased region" description="Acidic residues" evidence="7">
    <location>
        <begin position="14"/>
        <end position="24"/>
    </location>
</feature>
<keyword evidence="3" id="KW-0805">Transcription regulation</keyword>
<feature type="domain" description="PAS" evidence="8">
    <location>
        <begin position="128"/>
        <end position="192"/>
    </location>
</feature>
<dbReference type="SMART" id="SM00091">
    <property type="entry name" value="PAS"/>
    <property type="match status" value="2"/>
</dbReference>
<dbReference type="GO" id="GO:0045944">
    <property type="term" value="P:positive regulation of transcription by RNA polymerase II"/>
    <property type="evidence" value="ECO:0007669"/>
    <property type="project" value="UniProtKB-ARBA"/>
</dbReference>
<sequence>MEDNSSNSPRENDCGGDGEEEEEDRERLVIKDEKDSSSSSSSRFCIEETPVLNPPSTSRELRNMMEQKRRQKLNACITQLSQLVPFISNSPKKMEKTAVLRLSAAYLRLSQILLGLGEQQQELPLPLRNINLARIFLSERDMYLMITSTGKIVYVSEAVESLLGHTQNDLFGHSLYNIICPIDRDELKKNLKCDEELDESGSSTITNDDPSLSAKLGGQNSGIKIQRRSFYLRLVKKAVSRGEQPGLELVYVSGCLLILPNSGTKPSLLGENSVLLHAVVRPFNERRVTEVSLLEATKEEYITRHLLDGRIIYVDHRISIVSGFMPQEVSGTLAFTYMHKDDVRWVMIALRQMYFKGQSFGSSCYRLLSKNGQFVYMKTYGFLELNPDEDQVASFICVNVLVSPEEGKREILKMRERFTPLIRSRSEPGITAITNNQIMEADTTTSLEGSTTEDLSTINKVVEQMTKNIPAPAIDNVKETSQNPGPLPDSQFFKVKLFSKSMPPVLTSNAPKIEKKSSMSPQPNNNNINVPIKSVTEVVKPVIAEVKPFTQAKPTTQVKPIVQDRPSVLRVAPPVARQPVVVYALQTDKYAEEDQEYLERRGGILVGPKRHNDHQDALGNWSKKPKILLESQTSSQSDSSQLSIDSYDSMDDLSHFRDPIKYHAHPIHNEHNINLDPLTNVTLTTGLDHFSNTLDDNNSSVDPLFMSPDNVIINYNSYETDLCNEGNSINITQDPLMQVLQEDGAEESEQLVKKQLLLKTKMDQQQGQLNEIQTGLDSLSSNADTRFLKSNYSNLKAVHEEQAKQFLRTVQKHQNIGV</sequence>
<evidence type="ECO:0000256" key="4">
    <source>
        <dbReference type="ARBA" id="ARBA00023125"/>
    </source>
</evidence>
<dbReference type="PROSITE" id="PS50112">
    <property type="entry name" value="PAS"/>
    <property type="match status" value="2"/>
</dbReference>
<evidence type="ECO:0000256" key="1">
    <source>
        <dbReference type="ARBA" id="ARBA00004123"/>
    </source>
</evidence>
<dbReference type="InterPro" id="IPR001067">
    <property type="entry name" value="Nuc_translocat"/>
</dbReference>
<dbReference type="Proteomes" id="UP000325440">
    <property type="component" value="Unassembled WGS sequence"/>
</dbReference>
<feature type="domain" description="PAS" evidence="8">
    <location>
        <begin position="308"/>
        <end position="357"/>
    </location>
</feature>
<evidence type="ECO:0000256" key="7">
    <source>
        <dbReference type="SAM" id="MobiDB-lite"/>
    </source>
</evidence>
<feature type="region of interest" description="Disordered" evidence="7">
    <location>
        <begin position="1"/>
        <end position="58"/>
    </location>
</feature>
<keyword evidence="2" id="KW-0677">Repeat</keyword>
<dbReference type="GO" id="GO:0003677">
    <property type="term" value="F:DNA binding"/>
    <property type="evidence" value="ECO:0007669"/>
    <property type="project" value="UniProtKB-KW"/>
</dbReference>
<evidence type="ECO:0000256" key="3">
    <source>
        <dbReference type="ARBA" id="ARBA00023015"/>
    </source>
</evidence>
<dbReference type="GO" id="GO:0005667">
    <property type="term" value="C:transcription regulator complex"/>
    <property type="evidence" value="ECO:0007669"/>
    <property type="project" value="InterPro"/>
</dbReference>
<gene>
    <name evidence="10" type="ORF">CINCED_3A005066</name>
</gene>
<evidence type="ECO:0000256" key="5">
    <source>
        <dbReference type="ARBA" id="ARBA00023163"/>
    </source>
</evidence>
<dbReference type="Pfam" id="PF00989">
    <property type="entry name" value="PAS"/>
    <property type="match status" value="1"/>
</dbReference>
<organism evidence="10 11">
    <name type="scientific">Cinara cedri</name>
    <dbReference type="NCBI Taxonomy" id="506608"/>
    <lineage>
        <taxon>Eukaryota</taxon>
        <taxon>Metazoa</taxon>
        <taxon>Ecdysozoa</taxon>
        <taxon>Arthropoda</taxon>
        <taxon>Hexapoda</taxon>
        <taxon>Insecta</taxon>
        <taxon>Pterygota</taxon>
        <taxon>Neoptera</taxon>
        <taxon>Paraneoptera</taxon>
        <taxon>Hemiptera</taxon>
        <taxon>Sternorrhyncha</taxon>
        <taxon>Aphidomorpha</taxon>
        <taxon>Aphidoidea</taxon>
        <taxon>Aphididae</taxon>
        <taxon>Lachninae</taxon>
        <taxon>Cinara</taxon>
    </lineage>
</organism>
<dbReference type="SUPFAM" id="SSF55785">
    <property type="entry name" value="PYP-like sensor domain (PAS domain)"/>
    <property type="match status" value="2"/>
</dbReference>
<dbReference type="CDD" id="cd00130">
    <property type="entry name" value="PAS"/>
    <property type="match status" value="2"/>
</dbReference>
<dbReference type="InterPro" id="IPR011598">
    <property type="entry name" value="bHLH_dom"/>
</dbReference>
<dbReference type="Gene3D" id="3.30.450.20">
    <property type="entry name" value="PAS domain"/>
    <property type="match status" value="2"/>
</dbReference>
<dbReference type="GO" id="GO:0003700">
    <property type="term" value="F:DNA-binding transcription factor activity"/>
    <property type="evidence" value="ECO:0007669"/>
    <property type="project" value="InterPro"/>
</dbReference>
<proteinExistence type="predicted"/>
<name>A0A5E4N8Y8_9HEMI</name>
<dbReference type="InterPro" id="IPR050933">
    <property type="entry name" value="Circadian_TF"/>
</dbReference>
<dbReference type="InterPro" id="IPR036638">
    <property type="entry name" value="HLH_DNA-bd_sf"/>
</dbReference>
<dbReference type="NCBIfam" id="TIGR00229">
    <property type="entry name" value="sensory_box"/>
    <property type="match status" value="1"/>
</dbReference>
<keyword evidence="11" id="KW-1185">Reference proteome</keyword>
<keyword evidence="5" id="KW-0804">Transcription</keyword>
<dbReference type="GO" id="GO:0005737">
    <property type="term" value="C:cytoplasm"/>
    <property type="evidence" value="ECO:0007669"/>
    <property type="project" value="InterPro"/>
</dbReference>
<reference evidence="10 11" key="1">
    <citation type="submission" date="2019-08" db="EMBL/GenBank/DDBJ databases">
        <authorList>
            <person name="Alioto T."/>
            <person name="Alioto T."/>
            <person name="Gomez Garrido J."/>
        </authorList>
    </citation>
    <scope>NUCLEOTIDE SEQUENCE [LARGE SCALE GENOMIC DNA]</scope>
</reference>
<evidence type="ECO:0000256" key="6">
    <source>
        <dbReference type="ARBA" id="ARBA00023242"/>
    </source>
</evidence>
<dbReference type="Gene3D" id="4.10.280.10">
    <property type="entry name" value="Helix-loop-helix DNA-binding domain"/>
    <property type="match status" value="1"/>
</dbReference>
<dbReference type="OrthoDB" id="7788762at2759"/>